<dbReference type="SMR" id="A0A6B9V571"/>
<feature type="chain" id="PRO_5025490120" description="Knottin scorpion toxin-like domain-containing protein" evidence="6">
    <location>
        <begin position="22"/>
        <end position="80"/>
    </location>
</feature>
<dbReference type="InterPro" id="IPR010851">
    <property type="entry name" value="DEFL"/>
</dbReference>
<evidence type="ECO:0000313" key="8">
    <source>
        <dbReference type="Proteomes" id="UP000464620"/>
    </source>
</evidence>
<proteinExistence type="inferred from homology"/>
<keyword evidence="3" id="KW-0295">Fungicide</keyword>
<dbReference type="Pfam" id="PF07333">
    <property type="entry name" value="SLR1-BP"/>
    <property type="match status" value="1"/>
</dbReference>
<gene>
    <name evidence="7" type="ORF">DS421_19g638520</name>
</gene>
<organism evidence="7 8">
    <name type="scientific">Arachis hypogaea</name>
    <name type="common">Peanut</name>
    <dbReference type="NCBI Taxonomy" id="3818"/>
    <lineage>
        <taxon>Eukaryota</taxon>
        <taxon>Viridiplantae</taxon>
        <taxon>Streptophyta</taxon>
        <taxon>Embryophyta</taxon>
        <taxon>Tracheophyta</taxon>
        <taxon>Spermatophyta</taxon>
        <taxon>Magnoliopsida</taxon>
        <taxon>eudicotyledons</taxon>
        <taxon>Gunneridae</taxon>
        <taxon>Pentapetalae</taxon>
        <taxon>rosids</taxon>
        <taxon>fabids</taxon>
        <taxon>Fabales</taxon>
        <taxon>Fabaceae</taxon>
        <taxon>Papilionoideae</taxon>
        <taxon>50 kb inversion clade</taxon>
        <taxon>dalbergioids sensu lato</taxon>
        <taxon>Dalbergieae</taxon>
        <taxon>Pterocarpus clade</taxon>
        <taxon>Arachis</taxon>
    </lineage>
</organism>
<evidence type="ECO:0000256" key="6">
    <source>
        <dbReference type="SAM" id="SignalP"/>
    </source>
</evidence>
<evidence type="ECO:0000256" key="1">
    <source>
        <dbReference type="ARBA" id="ARBA00006722"/>
    </source>
</evidence>
<dbReference type="GO" id="GO:0050832">
    <property type="term" value="P:defense response to fungus"/>
    <property type="evidence" value="ECO:0007669"/>
    <property type="project" value="UniProtKB-KW"/>
</dbReference>
<dbReference type="Gramene" id="arahy.Tifrunner.gnm2.ann2.Ah19g043400.1">
    <property type="protein sequence ID" value="arahy.Tifrunner.gnm2.ann2.Ah19g043400.1-CDS"/>
    <property type="gene ID" value="arahy.Tifrunner.gnm2.ann2.Ah19g043400"/>
</dbReference>
<comment type="similarity">
    <text evidence="1">Belongs to the DEFL family.</text>
</comment>
<evidence type="ECO:0000313" key="7">
    <source>
        <dbReference type="EMBL" id="QHN75811.1"/>
    </source>
</evidence>
<dbReference type="EMBL" id="CP031001">
    <property type="protein sequence ID" value="QHN75811.1"/>
    <property type="molecule type" value="Genomic_DNA"/>
</dbReference>
<evidence type="ECO:0000256" key="4">
    <source>
        <dbReference type="ARBA" id="ARBA00022821"/>
    </source>
</evidence>
<protein>
    <recommendedName>
        <fullName evidence="9">Knottin scorpion toxin-like domain-containing protein</fullName>
    </recommendedName>
</protein>
<dbReference type="AlphaFoldDB" id="A0A6B9V571"/>
<dbReference type="Proteomes" id="UP000464620">
    <property type="component" value="Chromosome B09"/>
</dbReference>
<evidence type="ECO:0000256" key="3">
    <source>
        <dbReference type="ARBA" id="ARBA00022577"/>
    </source>
</evidence>
<keyword evidence="6" id="KW-0732">Signal</keyword>
<evidence type="ECO:0008006" key="9">
    <source>
        <dbReference type="Google" id="ProtNLM"/>
    </source>
</evidence>
<name>A0A6B9V571_ARAHY</name>
<evidence type="ECO:0000256" key="2">
    <source>
        <dbReference type="ARBA" id="ARBA00022529"/>
    </source>
</evidence>
<reference evidence="7 8" key="1">
    <citation type="submission" date="2020-01" db="EMBL/GenBank/DDBJ databases">
        <title>Genome sequence of Arachis hypogaea, cultivar Shitouqi.</title>
        <authorList>
            <person name="Zhuang W."/>
            <person name="Chen H."/>
            <person name="Varshney R."/>
            <person name="Wang D."/>
            <person name="Ming R."/>
        </authorList>
    </citation>
    <scope>NUCLEOTIDE SEQUENCE [LARGE SCALE GENOMIC DNA]</scope>
    <source>
        <tissue evidence="7">Young leaf</tissue>
    </source>
</reference>
<accession>A0A6B9V571</accession>
<feature type="signal peptide" evidence="6">
    <location>
        <begin position="1"/>
        <end position="21"/>
    </location>
</feature>
<keyword evidence="5" id="KW-1015">Disulfide bond</keyword>
<dbReference type="GO" id="GO:0031640">
    <property type="term" value="P:killing of cells of another organism"/>
    <property type="evidence" value="ECO:0007669"/>
    <property type="project" value="UniProtKB-KW"/>
</dbReference>
<evidence type="ECO:0000256" key="5">
    <source>
        <dbReference type="ARBA" id="ARBA00023157"/>
    </source>
</evidence>
<sequence>MTKLILANIFLLILMTSVVLMTTSEETNKEKTTMCKEIWFDYFDCTKKSCQKECSDKHDDDPHAIGECIAYPHCLCTYAC</sequence>
<keyword evidence="4" id="KW-0611">Plant defense</keyword>
<keyword evidence="2" id="KW-0929">Antimicrobial</keyword>